<keyword evidence="3" id="KW-1185">Reference proteome</keyword>
<keyword evidence="2" id="KW-0067">ATP-binding</keyword>
<dbReference type="EMBL" id="JASPKY010000892">
    <property type="protein sequence ID" value="KAK9680474.1"/>
    <property type="molecule type" value="Genomic_DNA"/>
</dbReference>
<comment type="caution">
    <text evidence="2">The sequence shown here is derived from an EMBL/GenBank/DDBJ whole genome shotgun (WGS) entry which is preliminary data.</text>
</comment>
<dbReference type="PROSITE" id="PS51657">
    <property type="entry name" value="PSRV_HELICASE"/>
    <property type="match status" value="1"/>
</dbReference>
<evidence type="ECO:0000313" key="2">
    <source>
        <dbReference type="EMBL" id="KAK9680474.1"/>
    </source>
</evidence>
<dbReference type="Pfam" id="PF01443">
    <property type="entry name" value="Viral_helicase1"/>
    <property type="match status" value="1"/>
</dbReference>
<dbReference type="Proteomes" id="UP001458880">
    <property type="component" value="Unassembled WGS sequence"/>
</dbReference>
<dbReference type="AlphaFoldDB" id="A0AAW1HV55"/>
<reference evidence="2 3" key="1">
    <citation type="journal article" date="2024" name="BMC Genomics">
        <title>De novo assembly and annotation of Popillia japonica's genome with initial clues to its potential as an invasive pest.</title>
        <authorList>
            <person name="Cucini C."/>
            <person name="Boschi S."/>
            <person name="Funari R."/>
            <person name="Cardaioli E."/>
            <person name="Iannotti N."/>
            <person name="Marturano G."/>
            <person name="Paoli F."/>
            <person name="Bruttini M."/>
            <person name="Carapelli A."/>
            <person name="Frati F."/>
            <person name="Nardi F."/>
        </authorList>
    </citation>
    <scope>NUCLEOTIDE SEQUENCE [LARGE SCALE GENOMIC DNA]</scope>
    <source>
        <strain evidence="2">DMR45628</strain>
    </source>
</reference>
<keyword evidence="2" id="KW-0547">Nucleotide-binding</keyword>
<sequence>MGQQRMKCNVGETLEHTFTLTREQIDRLGVKLITNDEDVVGLKTVKERAYKNMPKCAFSTTATMHYIKAGPGCGKSYLIKKLATEHDLVLAPFTKLMTDYKHVKDDEGREYDLVFKTTHRAMESRGCTRIFVDEFTSLPYEFLACIVQLNGAKEVYLVGDDKQCNVIEPDEGMFIGNYIDLEKLEMHELLCNFRNPPDAVALMNYHYGYNMIAMSDKTNGYEVIQIDDVPENIVAVKMAFTKASAAACTQDDSNTVRSNQGGTTRNTLLFATSLDAPLLGVSELRIVGLSRHTDKWYIVTDNSQHATTFVESLQLPTIGENLSTLAYPKVSVDVTVEKEHFCVSKVLTMPDFPEAEDREYSERESVNLAALNVENAILGRLQDTSRATIATMAARVSELPIRLEDRLIIDKGLGGDENTAAITFVPKMLLAADDVCHLVNDLKCVRATSFLQWICKDGHARQQWRSKTLPRDFV</sequence>
<protein>
    <submittedName>
        <fullName evidence="2">Viral (Superfamily 1) RNA helicase</fullName>
    </submittedName>
</protein>
<dbReference type="SUPFAM" id="SSF52540">
    <property type="entry name" value="P-loop containing nucleoside triphosphate hydrolases"/>
    <property type="match status" value="1"/>
</dbReference>
<gene>
    <name evidence="2" type="ORF">QE152_g39064</name>
</gene>
<dbReference type="InterPro" id="IPR027417">
    <property type="entry name" value="P-loop_NTPase"/>
</dbReference>
<keyword evidence="2" id="KW-0347">Helicase</keyword>
<feature type="domain" description="(+)RNA virus helicase C-terminal" evidence="1">
    <location>
        <begin position="34"/>
        <end position="333"/>
    </location>
</feature>
<evidence type="ECO:0000259" key="1">
    <source>
        <dbReference type="PROSITE" id="PS51657"/>
    </source>
</evidence>
<evidence type="ECO:0000313" key="3">
    <source>
        <dbReference type="Proteomes" id="UP001458880"/>
    </source>
</evidence>
<proteinExistence type="predicted"/>
<name>A0AAW1HV55_POPJA</name>
<dbReference type="GO" id="GO:0004386">
    <property type="term" value="F:helicase activity"/>
    <property type="evidence" value="ECO:0007669"/>
    <property type="project" value="UniProtKB-KW"/>
</dbReference>
<dbReference type="Gene3D" id="3.40.50.300">
    <property type="entry name" value="P-loop containing nucleotide triphosphate hydrolases"/>
    <property type="match status" value="2"/>
</dbReference>
<dbReference type="InterPro" id="IPR027351">
    <property type="entry name" value="(+)RNA_virus_helicase_core_dom"/>
</dbReference>
<dbReference type="GO" id="GO:0005524">
    <property type="term" value="F:ATP binding"/>
    <property type="evidence" value="ECO:0007669"/>
    <property type="project" value="InterPro"/>
</dbReference>
<accession>A0AAW1HV55</accession>
<organism evidence="2 3">
    <name type="scientific">Popillia japonica</name>
    <name type="common">Japanese beetle</name>
    <dbReference type="NCBI Taxonomy" id="7064"/>
    <lineage>
        <taxon>Eukaryota</taxon>
        <taxon>Metazoa</taxon>
        <taxon>Ecdysozoa</taxon>
        <taxon>Arthropoda</taxon>
        <taxon>Hexapoda</taxon>
        <taxon>Insecta</taxon>
        <taxon>Pterygota</taxon>
        <taxon>Neoptera</taxon>
        <taxon>Endopterygota</taxon>
        <taxon>Coleoptera</taxon>
        <taxon>Polyphaga</taxon>
        <taxon>Scarabaeiformia</taxon>
        <taxon>Scarabaeidae</taxon>
        <taxon>Rutelinae</taxon>
        <taxon>Popillia</taxon>
    </lineage>
</organism>
<keyword evidence="2" id="KW-0378">Hydrolase</keyword>